<proteinExistence type="inferred from homology"/>
<evidence type="ECO:0000256" key="4">
    <source>
        <dbReference type="ARBA" id="ARBA00022692"/>
    </source>
</evidence>
<dbReference type="NCBIfam" id="TIGR03592">
    <property type="entry name" value="yidC_oxa1_cterm"/>
    <property type="match status" value="1"/>
</dbReference>
<keyword evidence="2" id="KW-0813">Transport</keyword>
<evidence type="ECO:0000256" key="8">
    <source>
        <dbReference type="ARBA" id="ARBA00023186"/>
    </source>
</evidence>
<dbReference type="GO" id="GO:0032977">
    <property type="term" value="F:membrane insertase activity"/>
    <property type="evidence" value="ECO:0007669"/>
    <property type="project" value="InterPro"/>
</dbReference>
<gene>
    <name evidence="12" type="ORF">KDW_43580</name>
</gene>
<dbReference type="AlphaFoldDB" id="A0A5J4KYH1"/>
<feature type="transmembrane region" description="Helical" evidence="10">
    <location>
        <begin position="330"/>
        <end position="358"/>
    </location>
</feature>
<dbReference type="GO" id="GO:0015031">
    <property type="term" value="P:protein transport"/>
    <property type="evidence" value="ECO:0007669"/>
    <property type="project" value="UniProtKB-KW"/>
</dbReference>
<feature type="transmembrane region" description="Helical" evidence="10">
    <location>
        <begin position="217"/>
        <end position="236"/>
    </location>
</feature>
<keyword evidence="6 10" id="KW-1133">Transmembrane helix</keyword>
<feature type="domain" description="Membrane insertase YidC/Oxa/ALB C-terminal" evidence="11">
    <location>
        <begin position="32"/>
        <end position="259"/>
    </location>
</feature>
<keyword evidence="7 10" id="KW-0472">Membrane</keyword>
<keyword evidence="13" id="KW-1185">Reference proteome</keyword>
<evidence type="ECO:0000259" key="11">
    <source>
        <dbReference type="Pfam" id="PF02096"/>
    </source>
</evidence>
<evidence type="ECO:0000256" key="3">
    <source>
        <dbReference type="ARBA" id="ARBA00022475"/>
    </source>
</evidence>
<evidence type="ECO:0000256" key="9">
    <source>
        <dbReference type="RuleBase" id="RU003945"/>
    </source>
</evidence>
<reference evidence="12 13" key="1">
    <citation type="submission" date="2019-10" db="EMBL/GenBank/DDBJ databases">
        <title>Dictyobacter vulcani sp. nov., within the class Ktedonobacteria, isolated from soil of volcanic Mt. Zao.</title>
        <authorList>
            <person name="Zheng Y."/>
            <person name="Wang C.M."/>
            <person name="Sakai Y."/>
            <person name="Abe K."/>
            <person name="Yokota A."/>
            <person name="Yabe S."/>
        </authorList>
    </citation>
    <scope>NUCLEOTIDE SEQUENCE [LARGE SCALE GENOMIC DNA]</scope>
    <source>
        <strain evidence="12 13">W12</strain>
    </source>
</reference>
<protein>
    <recommendedName>
        <fullName evidence="11">Membrane insertase YidC/Oxa/ALB C-terminal domain-containing protein</fullName>
    </recommendedName>
</protein>
<feature type="transmembrane region" description="Helical" evidence="10">
    <location>
        <begin position="303"/>
        <end position="324"/>
    </location>
</feature>
<feature type="transmembrane region" description="Helical" evidence="10">
    <location>
        <begin position="101"/>
        <end position="121"/>
    </location>
</feature>
<keyword evidence="3" id="KW-1003">Cell membrane</keyword>
<comment type="caution">
    <text evidence="12">The sequence shown here is derived from an EMBL/GenBank/DDBJ whole genome shotgun (WGS) entry which is preliminary data.</text>
</comment>
<feature type="transmembrane region" description="Helical" evidence="10">
    <location>
        <begin position="7"/>
        <end position="25"/>
    </location>
</feature>
<dbReference type="InterPro" id="IPR047196">
    <property type="entry name" value="YidC_ALB_C"/>
</dbReference>
<evidence type="ECO:0000256" key="10">
    <source>
        <dbReference type="SAM" id="Phobius"/>
    </source>
</evidence>
<keyword evidence="5" id="KW-0653">Protein transport</keyword>
<dbReference type="PANTHER" id="PTHR12428:SF65">
    <property type="entry name" value="CYTOCHROME C OXIDASE ASSEMBLY PROTEIN COX18, MITOCHONDRIAL"/>
    <property type="match status" value="1"/>
</dbReference>
<dbReference type="Pfam" id="PF02096">
    <property type="entry name" value="60KD_IMP"/>
    <property type="match status" value="1"/>
</dbReference>
<sequence>MFQFFGHLFDLLLTIPCLNVLIFIYRGVGDIGFALLLFAILIQLIFFPITLYGMRSQKDMEVTMKSLQPQLEALKVKYGDDKQKLRMEGQKLYRSYKINPAGGCLSLIIPLLFLGALWFVFTNHLYNDVFHVQPGVLNHLLYPFNPKFVTAINTQPNWLGGYHLDLTRPEPGPISIFAIVAGILAFIQTKITLPGADLQAIIDNPDNTLFESNPKQMTAITPFLIMVLSAASFWVLPVGMTFYWIVTSLIVIGVQLYVNHRYTPALLRSEKPVTMKERQVTAGNRLISIRLFTALDMAWNPKLILIEFLATIVFCAGLSGFIFFHDPGHALFTIVLSCFFVCVAINYVPLFMYAVSIMRRGSLKKEIVWIKKHGDVKRAMLPVQLLLFVPLSVFLISVYQELHKKAQTS</sequence>
<comment type="subcellular location">
    <subcellularLocation>
        <location evidence="1">Cell membrane</location>
        <topology evidence="1">Multi-pass membrane protein</topology>
    </subcellularLocation>
    <subcellularLocation>
        <location evidence="9">Membrane</location>
        <topology evidence="9">Multi-pass membrane protein</topology>
    </subcellularLocation>
</comment>
<evidence type="ECO:0000256" key="1">
    <source>
        <dbReference type="ARBA" id="ARBA00004651"/>
    </source>
</evidence>
<name>A0A5J4KYH1_9CHLR</name>
<feature type="transmembrane region" description="Helical" evidence="10">
    <location>
        <begin position="242"/>
        <end position="258"/>
    </location>
</feature>
<dbReference type="RefSeq" id="WP_151757968.1">
    <property type="nucleotide sequence ID" value="NZ_BKZW01000002.1"/>
</dbReference>
<evidence type="ECO:0000313" key="13">
    <source>
        <dbReference type="Proteomes" id="UP000326912"/>
    </source>
</evidence>
<comment type="similarity">
    <text evidence="9">Belongs to the OXA1/ALB3/YidC family.</text>
</comment>
<evidence type="ECO:0000256" key="7">
    <source>
        <dbReference type="ARBA" id="ARBA00023136"/>
    </source>
</evidence>
<dbReference type="GO" id="GO:0051205">
    <property type="term" value="P:protein insertion into membrane"/>
    <property type="evidence" value="ECO:0007669"/>
    <property type="project" value="TreeGrafter"/>
</dbReference>
<keyword evidence="8" id="KW-0143">Chaperone</keyword>
<dbReference type="CDD" id="cd20070">
    <property type="entry name" value="5TM_YidC_Alb3"/>
    <property type="match status" value="1"/>
</dbReference>
<dbReference type="InterPro" id="IPR028055">
    <property type="entry name" value="YidC/Oxa/ALB_C"/>
</dbReference>
<organism evidence="12 13">
    <name type="scientific">Dictyobacter vulcani</name>
    <dbReference type="NCBI Taxonomy" id="2607529"/>
    <lineage>
        <taxon>Bacteria</taxon>
        <taxon>Bacillati</taxon>
        <taxon>Chloroflexota</taxon>
        <taxon>Ktedonobacteria</taxon>
        <taxon>Ktedonobacterales</taxon>
        <taxon>Dictyobacteraceae</taxon>
        <taxon>Dictyobacter</taxon>
    </lineage>
</organism>
<feature type="transmembrane region" description="Helical" evidence="10">
    <location>
        <begin position="379"/>
        <end position="399"/>
    </location>
</feature>
<evidence type="ECO:0000313" key="12">
    <source>
        <dbReference type="EMBL" id="GER90196.1"/>
    </source>
</evidence>
<dbReference type="PANTHER" id="PTHR12428">
    <property type="entry name" value="OXA1"/>
    <property type="match status" value="1"/>
</dbReference>
<accession>A0A5J4KYH1</accession>
<feature type="transmembrane region" description="Helical" evidence="10">
    <location>
        <begin position="174"/>
        <end position="196"/>
    </location>
</feature>
<dbReference type="GO" id="GO:0005886">
    <property type="term" value="C:plasma membrane"/>
    <property type="evidence" value="ECO:0007669"/>
    <property type="project" value="UniProtKB-SubCell"/>
</dbReference>
<evidence type="ECO:0000256" key="2">
    <source>
        <dbReference type="ARBA" id="ARBA00022448"/>
    </source>
</evidence>
<keyword evidence="4 9" id="KW-0812">Transmembrane</keyword>
<evidence type="ECO:0000256" key="5">
    <source>
        <dbReference type="ARBA" id="ARBA00022927"/>
    </source>
</evidence>
<dbReference type="Proteomes" id="UP000326912">
    <property type="component" value="Unassembled WGS sequence"/>
</dbReference>
<feature type="transmembrane region" description="Helical" evidence="10">
    <location>
        <begin position="31"/>
        <end position="54"/>
    </location>
</feature>
<dbReference type="InterPro" id="IPR001708">
    <property type="entry name" value="YidC/ALB3/OXA1/COX18"/>
</dbReference>
<evidence type="ECO:0000256" key="6">
    <source>
        <dbReference type="ARBA" id="ARBA00022989"/>
    </source>
</evidence>
<dbReference type="EMBL" id="BKZW01000002">
    <property type="protein sequence ID" value="GER90196.1"/>
    <property type="molecule type" value="Genomic_DNA"/>
</dbReference>